<evidence type="ECO:0000256" key="1">
    <source>
        <dbReference type="ARBA" id="ARBA00004141"/>
    </source>
</evidence>
<dbReference type="GO" id="GO:0005886">
    <property type="term" value="C:plasma membrane"/>
    <property type="evidence" value="ECO:0007669"/>
    <property type="project" value="TreeGrafter"/>
</dbReference>
<feature type="binding site" evidence="6">
    <location>
        <position position="310"/>
    </location>
    <ligand>
        <name>Na(+)</name>
        <dbReference type="ChEBI" id="CHEBI:29101"/>
        <label>1</label>
    </ligand>
</feature>
<gene>
    <name evidence="11" type="primary">LOC106066433</name>
</gene>
<feature type="transmembrane region" description="Helical" evidence="9">
    <location>
        <begin position="475"/>
        <end position="496"/>
    </location>
</feature>
<protein>
    <recommendedName>
        <fullName evidence="8">Transporter</fullName>
    </recommendedName>
</protein>
<keyword evidence="6" id="KW-0479">Metal-binding</keyword>
<dbReference type="InterPro" id="IPR000175">
    <property type="entry name" value="Na/ntran_symport"/>
</dbReference>
<accession>A0A9U8EB64</accession>
<sequence>MNASEPVGKVKPKLRRREQWAKKLDFLMACIGFSVGLGNVWRFPFLCYKNGGGAFLVPYFIAVFLGGIPMFFLEVAIGQFMSEGGIGPWKIAPLFKGIGYASAVIVFLLNCEYIIILTWAFYYLFASFTSTLPWSHCENDWNTPNCTTSNYASIVSSLGLNVSGGSAPSLHLFSNTTWPQQRALQNEASNINASLLRHLVSDPVTEFWERKVLALSPGIDHPGPIKWDLALCLLLAWIVVYVCICKGIKSSGRIMYVTATSPYIFMFILLVRGVTLEGSSNGLDFYLNPKWERLKDAQVWVDAGTQIFFSYSIALGALTALGSYNKFHHNCLRDSLLFALINTFTSLLAGFVIFSILGFMAHRQGVSVEDVAESGPGLAFIAYPEAVSQMPIAPLWSALFFIMLLLLGLDSQFVGVEGFITACVDLYPNILRRGYRKEYFTGAVCVVCFLIGLSMVTEGGMYLFQLFDYYSASRIVMVVAVTESLVVAYVYGINRFSDNLVIMFGFQSKTFIVIFRWALKIFWCFLSPFFTLSVFILGCVRYSEVSYKRKFMTYEYPPWAIGIGWLLALISVVLIPVFMIQGLIITPGTLKERWRILTTPHLKKHQLRPNEDMSKVILCPDEDDKPKNIEEEKHKLNDQLMSTSLIDETNNEINGHL</sequence>
<keyword evidence="8" id="KW-0769">Symport</keyword>
<dbReference type="CDD" id="cd11496">
    <property type="entry name" value="SLC6sbd-TauT-like"/>
    <property type="match status" value="1"/>
</dbReference>
<dbReference type="RefSeq" id="XP_013080904.2">
    <property type="nucleotide sequence ID" value="XM_013225450.2"/>
</dbReference>
<feature type="transmembrane region" description="Helical" evidence="9">
    <location>
        <begin position="398"/>
        <end position="427"/>
    </location>
</feature>
<evidence type="ECO:0000256" key="6">
    <source>
        <dbReference type="PIRSR" id="PIRSR600175-1"/>
    </source>
</evidence>
<dbReference type="Proteomes" id="UP001165740">
    <property type="component" value="Chromosome 8"/>
</dbReference>
<feature type="transmembrane region" description="Helical" evidence="9">
    <location>
        <begin position="563"/>
        <end position="585"/>
    </location>
</feature>
<dbReference type="GeneID" id="106066433"/>
<dbReference type="GO" id="GO:0035725">
    <property type="term" value="P:sodium ion transmembrane transport"/>
    <property type="evidence" value="ECO:0007669"/>
    <property type="project" value="TreeGrafter"/>
</dbReference>
<feature type="transmembrane region" description="Helical" evidence="9">
    <location>
        <begin position="439"/>
        <end position="463"/>
    </location>
</feature>
<reference evidence="11" key="1">
    <citation type="submission" date="2025-08" db="UniProtKB">
        <authorList>
            <consortium name="RefSeq"/>
        </authorList>
    </citation>
    <scope>IDENTIFICATION</scope>
</reference>
<feature type="transmembrane region" description="Helical" evidence="9">
    <location>
        <begin position="303"/>
        <end position="324"/>
    </location>
</feature>
<dbReference type="GO" id="GO:0006865">
    <property type="term" value="P:amino acid transport"/>
    <property type="evidence" value="ECO:0007669"/>
    <property type="project" value="TreeGrafter"/>
</dbReference>
<comment type="subcellular location">
    <subcellularLocation>
        <location evidence="1">Membrane</location>
        <topology evidence="1">Multi-pass membrane protein</topology>
    </subcellularLocation>
</comment>
<dbReference type="PANTHER" id="PTHR11616">
    <property type="entry name" value="SODIUM/CHLORIDE DEPENDENT TRANSPORTER"/>
    <property type="match status" value="1"/>
</dbReference>
<evidence type="ECO:0000256" key="7">
    <source>
        <dbReference type="PIRSR" id="PIRSR600175-2"/>
    </source>
</evidence>
<evidence type="ECO:0000256" key="3">
    <source>
        <dbReference type="ARBA" id="ARBA00022692"/>
    </source>
</evidence>
<keyword evidence="5 9" id="KW-0472">Membrane</keyword>
<feature type="binding site" evidence="6">
    <location>
        <position position="410"/>
    </location>
    <ligand>
        <name>Na(+)</name>
        <dbReference type="ChEBI" id="CHEBI:29101"/>
        <label>1</label>
    </ligand>
</feature>
<evidence type="ECO:0000256" key="8">
    <source>
        <dbReference type="RuleBase" id="RU003732"/>
    </source>
</evidence>
<dbReference type="PROSITE" id="PS00610">
    <property type="entry name" value="NA_NEUROTRAN_SYMP_1"/>
    <property type="match status" value="1"/>
</dbReference>
<feature type="transmembrane region" description="Helical" evidence="9">
    <location>
        <begin position="24"/>
        <end position="43"/>
    </location>
</feature>
<keyword evidence="4 9" id="KW-1133">Transmembrane helix</keyword>
<feature type="transmembrane region" description="Helical" evidence="9">
    <location>
        <begin position="98"/>
        <end position="125"/>
    </location>
</feature>
<dbReference type="AlphaFoldDB" id="A0A9U8EB64"/>
<dbReference type="InterPro" id="IPR037272">
    <property type="entry name" value="SNS_sf"/>
</dbReference>
<evidence type="ECO:0000256" key="5">
    <source>
        <dbReference type="ARBA" id="ARBA00023136"/>
    </source>
</evidence>
<keyword evidence="3 8" id="KW-0812">Transmembrane</keyword>
<name>A0A9U8EB64_BIOGL</name>
<feature type="transmembrane region" description="Helical" evidence="9">
    <location>
        <begin position="55"/>
        <end position="77"/>
    </location>
</feature>
<feature type="binding site" evidence="6">
    <location>
        <position position="32"/>
    </location>
    <ligand>
        <name>Na(+)</name>
        <dbReference type="ChEBI" id="CHEBI:29101"/>
        <label>1</label>
    </ligand>
</feature>
<keyword evidence="6" id="KW-0915">Sodium</keyword>
<dbReference type="PRINTS" id="PR00176">
    <property type="entry name" value="NANEUSMPORT"/>
</dbReference>
<dbReference type="Pfam" id="PF00209">
    <property type="entry name" value="SNF"/>
    <property type="match status" value="1"/>
</dbReference>
<keyword evidence="2 8" id="KW-0813">Transport</keyword>
<evidence type="ECO:0000313" key="11">
    <source>
        <dbReference type="RefSeq" id="XP_013080904.2"/>
    </source>
</evidence>
<feature type="transmembrane region" description="Helical" evidence="9">
    <location>
        <begin position="225"/>
        <end position="244"/>
    </location>
</feature>
<keyword evidence="10" id="KW-1185">Reference proteome</keyword>
<evidence type="ECO:0000313" key="10">
    <source>
        <dbReference type="Proteomes" id="UP001165740"/>
    </source>
</evidence>
<feature type="binding site" evidence="6">
    <location>
        <position position="411"/>
    </location>
    <ligand>
        <name>Na(+)</name>
        <dbReference type="ChEBI" id="CHEBI:29101"/>
        <label>1</label>
    </ligand>
</feature>
<feature type="disulfide bond" evidence="7">
    <location>
        <begin position="137"/>
        <end position="146"/>
    </location>
</feature>
<dbReference type="PANTHER" id="PTHR11616:SF309">
    <property type="entry name" value="TRANSPORTER"/>
    <property type="match status" value="1"/>
</dbReference>
<evidence type="ECO:0000256" key="9">
    <source>
        <dbReference type="SAM" id="Phobius"/>
    </source>
</evidence>
<feature type="binding site" evidence="6">
    <location>
        <position position="35"/>
    </location>
    <ligand>
        <name>Na(+)</name>
        <dbReference type="ChEBI" id="CHEBI:29101"/>
        <label>1</label>
    </ligand>
</feature>
<feature type="binding site" evidence="6">
    <location>
        <position position="407"/>
    </location>
    <ligand>
        <name>Na(+)</name>
        <dbReference type="ChEBI" id="CHEBI:29101"/>
        <label>1</label>
    </ligand>
</feature>
<dbReference type="PROSITE" id="PS00754">
    <property type="entry name" value="NA_NEUROTRAN_SYMP_2"/>
    <property type="match status" value="1"/>
</dbReference>
<feature type="binding site" evidence="6">
    <location>
        <position position="39"/>
    </location>
    <ligand>
        <name>Na(+)</name>
        <dbReference type="ChEBI" id="CHEBI:29101"/>
        <label>1</label>
    </ligand>
</feature>
<dbReference type="GO" id="GO:0015293">
    <property type="term" value="F:symporter activity"/>
    <property type="evidence" value="ECO:0007669"/>
    <property type="project" value="UniProtKB-KW"/>
</dbReference>
<dbReference type="KEGG" id="bgt:106066433"/>
<comment type="similarity">
    <text evidence="8">Belongs to the sodium:neurotransmitter symporter (SNF) (TC 2.A.22) family.</text>
</comment>
<feature type="transmembrane region" description="Helical" evidence="9">
    <location>
        <begin position="336"/>
        <end position="361"/>
    </location>
</feature>
<proteinExistence type="inferred from homology"/>
<dbReference type="GO" id="GO:0046872">
    <property type="term" value="F:metal ion binding"/>
    <property type="evidence" value="ECO:0007669"/>
    <property type="project" value="UniProtKB-KW"/>
</dbReference>
<organism evidence="10 11">
    <name type="scientific">Biomphalaria glabrata</name>
    <name type="common">Bloodfluke planorb</name>
    <name type="synonym">Freshwater snail</name>
    <dbReference type="NCBI Taxonomy" id="6526"/>
    <lineage>
        <taxon>Eukaryota</taxon>
        <taxon>Metazoa</taxon>
        <taxon>Spiralia</taxon>
        <taxon>Lophotrochozoa</taxon>
        <taxon>Mollusca</taxon>
        <taxon>Gastropoda</taxon>
        <taxon>Heterobranchia</taxon>
        <taxon>Euthyneura</taxon>
        <taxon>Panpulmonata</taxon>
        <taxon>Hygrophila</taxon>
        <taxon>Lymnaeoidea</taxon>
        <taxon>Planorbidae</taxon>
        <taxon>Biomphalaria</taxon>
    </lineage>
</organism>
<dbReference type="OrthoDB" id="6581954at2759"/>
<dbReference type="SUPFAM" id="SSF161070">
    <property type="entry name" value="SNF-like"/>
    <property type="match status" value="1"/>
</dbReference>
<evidence type="ECO:0000256" key="4">
    <source>
        <dbReference type="ARBA" id="ARBA00022989"/>
    </source>
</evidence>
<keyword evidence="7" id="KW-1015">Disulfide bond</keyword>
<feature type="transmembrane region" description="Helical" evidence="9">
    <location>
        <begin position="256"/>
        <end position="275"/>
    </location>
</feature>
<dbReference type="PROSITE" id="PS50267">
    <property type="entry name" value="NA_NEUROTRAN_SYMP_3"/>
    <property type="match status" value="1"/>
</dbReference>
<evidence type="ECO:0000256" key="2">
    <source>
        <dbReference type="ARBA" id="ARBA00022448"/>
    </source>
</evidence>
<feature type="binding site" evidence="6">
    <location>
        <position position="342"/>
    </location>
    <ligand>
        <name>Na(+)</name>
        <dbReference type="ChEBI" id="CHEBI:29101"/>
        <label>1</label>
    </ligand>
</feature>
<dbReference type="OMA" id="GPWKIAP"/>
<feature type="transmembrane region" description="Helical" evidence="9">
    <location>
        <begin position="517"/>
        <end position="543"/>
    </location>
</feature>